<evidence type="ECO:0000259" key="2">
    <source>
        <dbReference type="Pfam" id="PF01883"/>
    </source>
</evidence>
<feature type="domain" description="MIP18 family-like" evidence="2">
    <location>
        <begin position="1"/>
        <end position="49"/>
    </location>
</feature>
<dbReference type="EMBL" id="PHNJ01000010">
    <property type="protein sequence ID" value="TYL37329.1"/>
    <property type="molecule type" value="Genomic_DNA"/>
</dbReference>
<dbReference type="AlphaFoldDB" id="A0A8J8TR39"/>
<keyword evidence="4" id="KW-1185">Reference proteome</keyword>
<reference evidence="3" key="1">
    <citation type="submission" date="2017-11" db="EMBL/GenBank/DDBJ databases">
        <authorList>
            <person name="Kajale S.C."/>
            <person name="Sharma A."/>
        </authorList>
    </citation>
    <scope>NUCLEOTIDE SEQUENCE</scope>
    <source>
        <strain evidence="3">LS1_42</strain>
    </source>
</reference>
<evidence type="ECO:0000313" key="3">
    <source>
        <dbReference type="EMBL" id="TYL37329.1"/>
    </source>
</evidence>
<dbReference type="PANTHER" id="PTHR42831:SF1">
    <property type="entry name" value="FE-S PROTEIN MATURATION AUXILIARY FACTOR YITW"/>
    <property type="match status" value="1"/>
</dbReference>
<dbReference type="OrthoDB" id="371709at2157"/>
<dbReference type="PANTHER" id="PTHR42831">
    <property type="entry name" value="FE-S PROTEIN MATURATION AUXILIARY FACTOR YITW"/>
    <property type="match status" value="1"/>
</dbReference>
<dbReference type="InterPro" id="IPR002744">
    <property type="entry name" value="MIP18-like"/>
</dbReference>
<dbReference type="Pfam" id="PF01883">
    <property type="entry name" value="FeS_assembly_P"/>
    <property type="match status" value="1"/>
</dbReference>
<evidence type="ECO:0000313" key="4">
    <source>
        <dbReference type="Proteomes" id="UP000766904"/>
    </source>
</evidence>
<dbReference type="SUPFAM" id="SSF117916">
    <property type="entry name" value="Fe-S cluster assembly (FSCA) domain-like"/>
    <property type="match status" value="1"/>
</dbReference>
<sequence length="193" mass="21770">MGLVDTISIDGDHVEVQMLLTTPTCHMVSDFIREVEEQVGDLSGVRSVELQTDHGLEWTEDMMPDEAKARREELFACQAAKYEQELGPRSRLPKMTRTRRTSAASRDPPMSSVSRRRRARTGPCSERAVPVGSRWPRVSRLPDWTAGRRRTADTRTVRSPARPHLRATVAHGSWTSRSHPPAGSWSFEQPLGR</sequence>
<name>A0A8J8TR39_9EURY</name>
<dbReference type="Gene3D" id="3.30.300.130">
    <property type="entry name" value="Fe-S cluster assembly (FSCA)"/>
    <property type="match status" value="1"/>
</dbReference>
<feature type="region of interest" description="Disordered" evidence="1">
    <location>
        <begin position="89"/>
        <end position="130"/>
    </location>
</feature>
<gene>
    <name evidence="3" type="ORF">CV102_17035</name>
</gene>
<feature type="region of interest" description="Disordered" evidence="1">
    <location>
        <begin position="142"/>
        <end position="193"/>
    </location>
</feature>
<protein>
    <recommendedName>
        <fullName evidence="2">MIP18 family-like domain-containing protein</fullName>
    </recommendedName>
</protein>
<dbReference type="Proteomes" id="UP000766904">
    <property type="component" value="Unassembled WGS sequence"/>
</dbReference>
<evidence type="ECO:0000256" key="1">
    <source>
        <dbReference type="SAM" id="MobiDB-lite"/>
    </source>
</evidence>
<feature type="compositionally biased region" description="Basic residues" evidence="1">
    <location>
        <begin position="91"/>
        <end position="100"/>
    </location>
</feature>
<comment type="caution">
    <text evidence="3">The sequence shown here is derived from an EMBL/GenBank/DDBJ whole genome shotgun (WGS) entry which is preliminary data.</text>
</comment>
<dbReference type="InterPro" id="IPR034904">
    <property type="entry name" value="FSCA_dom_sf"/>
</dbReference>
<proteinExistence type="predicted"/>
<organism evidence="3 4">
    <name type="scientific">Natronococcus pandeyae</name>
    <dbReference type="NCBI Taxonomy" id="2055836"/>
    <lineage>
        <taxon>Archaea</taxon>
        <taxon>Methanobacteriati</taxon>
        <taxon>Methanobacteriota</taxon>
        <taxon>Stenosarchaea group</taxon>
        <taxon>Halobacteria</taxon>
        <taxon>Halobacteriales</taxon>
        <taxon>Natrialbaceae</taxon>
        <taxon>Natronococcus</taxon>
    </lineage>
</organism>
<accession>A0A8J8TR39</accession>
<dbReference type="InterPro" id="IPR052339">
    <property type="entry name" value="Fe-S_Maturation_MIP18"/>
</dbReference>